<reference evidence="1" key="1">
    <citation type="submission" date="2023-07" db="EMBL/GenBank/DDBJ databases">
        <authorList>
            <consortium name="AG Swart"/>
            <person name="Singh M."/>
            <person name="Singh A."/>
            <person name="Seah K."/>
            <person name="Emmerich C."/>
        </authorList>
    </citation>
    <scope>NUCLEOTIDE SEQUENCE</scope>
    <source>
        <strain evidence="1">DP1</strain>
    </source>
</reference>
<evidence type="ECO:0000313" key="2">
    <source>
        <dbReference type="Proteomes" id="UP001295684"/>
    </source>
</evidence>
<dbReference type="EMBL" id="CAMPGE010012548">
    <property type="protein sequence ID" value="CAI2371319.1"/>
    <property type="molecule type" value="Genomic_DNA"/>
</dbReference>
<evidence type="ECO:0000313" key="1">
    <source>
        <dbReference type="EMBL" id="CAI2371319.1"/>
    </source>
</evidence>
<gene>
    <name evidence="1" type="ORF">ECRASSUSDP1_LOCUS12639</name>
</gene>
<proteinExistence type="predicted"/>
<sequence length="56" mass="6442">MACWLRVTSSGTGVRAEREERSERHWCREVVEEDWMGLGCGLGYRRCGFGSGDWCK</sequence>
<organism evidence="1 2">
    <name type="scientific">Euplotes crassus</name>
    <dbReference type="NCBI Taxonomy" id="5936"/>
    <lineage>
        <taxon>Eukaryota</taxon>
        <taxon>Sar</taxon>
        <taxon>Alveolata</taxon>
        <taxon>Ciliophora</taxon>
        <taxon>Intramacronucleata</taxon>
        <taxon>Spirotrichea</taxon>
        <taxon>Hypotrichia</taxon>
        <taxon>Euplotida</taxon>
        <taxon>Euplotidae</taxon>
        <taxon>Moneuplotes</taxon>
    </lineage>
</organism>
<name>A0AAD1XCL1_EUPCR</name>
<keyword evidence="2" id="KW-1185">Reference proteome</keyword>
<accession>A0AAD1XCL1</accession>
<comment type="caution">
    <text evidence="1">The sequence shown here is derived from an EMBL/GenBank/DDBJ whole genome shotgun (WGS) entry which is preliminary data.</text>
</comment>
<dbReference type="Proteomes" id="UP001295684">
    <property type="component" value="Unassembled WGS sequence"/>
</dbReference>
<protein>
    <submittedName>
        <fullName evidence="1">Uncharacterized protein</fullName>
    </submittedName>
</protein>
<dbReference type="AlphaFoldDB" id="A0AAD1XCL1"/>